<evidence type="ECO:0000313" key="1">
    <source>
        <dbReference type="EMBL" id="RRT48710.1"/>
    </source>
</evidence>
<evidence type="ECO:0000313" key="2">
    <source>
        <dbReference type="Proteomes" id="UP000287651"/>
    </source>
</evidence>
<dbReference type="AlphaFoldDB" id="A0A426YAK0"/>
<proteinExistence type="predicted"/>
<gene>
    <name evidence="1" type="ORF">B296_00052897</name>
</gene>
<dbReference type="EMBL" id="AMZH03013778">
    <property type="protein sequence ID" value="RRT48710.1"/>
    <property type="molecule type" value="Genomic_DNA"/>
</dbReference>
<name>A0A426YAK0_ENSVE</name>
<sequence length="133" mass="15778">MRWELAWSSLGLCRMYQEDCYEHVGRSSEEDRETHYREYRRLPDYGSESELKVEGGKAVVKYKVSQGFQSRLEKMGQMTYEFSYRVALERFQAKYLESSIEDDPFAKRPEDTNMRTKHAGPLMIVLLVRSEFP</sequence>
<dbReference type="Proteomes" id="UP000287651">
    <property type="component" value="Unassembled WGS sequence"/>
</dbReference>
<comment type="caution">
    <text evidence="1">The sequence shown here is derived from an EMBL/GenBank/DDBJ whole genome shotgun (WGS) entry which is preliminary data.</text>
</comment>
<protein>
    <submittedName>
        <fullName evidence="1">Uncharacterized protein</fullName>
    </submittedName>
</protein>
<reference evidence="1 2" key="1">
    <citation type="journal article" date="2014" name="Agronomy (Basel)">
        <title>A Draft Genome Sequence for Ensete ventricosum, the Drought-Tolerant Tree Against Hunger.</title>
        <authorList>
            <person name="Harrison J."/>
            <person name="Moore K.A."/>
            <person name="Paszkiewicz K."/>
            <person name="Jones T."/>
            <person name="Grant M."/>
            <person name="Ambacheew D."/>
            <person name="Muzemil S."/>
            <person name="Studholme D.J."/>
        </authorList>
    </citation>
    <scope>NUCLEOTIDE SEQUENCE [LARGE SCALE GENOMIC DNA]</scope>
</reference>
<organism evidence="1 2">
    <name type="scientific">Ensete ventricosum</name>
    <name type="common">Abyssinian banana</name>
    <name type="synonym">Musa ensete</name>
    <dbReference type="NCBI Taxonomy" id="4639"/>
    <lineage>
        <taxon>Eukaryota</taxon>
        <taxon>Viridiplantae</taxon>
        <taxon>Streptophyta</taxon>
        <taxon>Embryophyta</taxon>
        <taxon>Tracheophyta</taxon>
        <taxon>Spermatophyta</taxon>
        <taxon>Magnoliopsida</taxon>
        <taxon>Liliopsida</taxon>
        <taxon>Zingiberales</taxon>
        <taxon>Musaceae</taxon>
        <taxon>Ensete</taxon>
    </lineage>
</organism>
<accession>A0A426YAK0</accession>